<organism evidence="1 2">
    <name type="scientific">Paragonimus heterotremus</name>
    <dbReference type="NCBI Taxonomy" id="100268"/>
    <lineage>
        <taxon>Eukaryota</taxon>
        <taxon>Metazoa</taxon>
        <taxon>Spiralia</taxon>
        <taxon>Lophotrochozoa</taxon>
        <taxon>Platyhelminthes</taxon>
        <taxon>Trematoda</taxon>
        <taxon>Digenea</taxon>
        <taxon>Plagiorchiida</taxon>
        <taxon>Troglotremata</taxon>
        <taxon>Troglotrematidae</taxon>
        <taxon>Paragonimus</taxon>
    </lineage>
</organism>
<dbReference type="EMBL" id="LUCH01022808">
    <property type="protein sequence ID" value="KAF5394026.1"/>
    <property type="molecule type" value="Genomic_DNA"/>
</dbReference>
<dbReference type="Proteomes" id="UP000748531">
    <property type="component" value="Unassembled WGS sequence"/>
</dbReference>
<accession>A0A8J4WC92</accession>
<protein>
    <submittedName>
        <fullName evidence="1">Uncharacterized protein</fullName>
    </submittedName>
</protein>
<dbReference type="AlphaFoldDB" id="A0A8J4WC92"/>
<keyword evidence="2" id="KW-1185">Reference proteome</keyword>
<comment type="caution">
    <text evidence="1">The sequence shown here is derived from an EMBL/GenBank/DDBJ whole genome shotgun (WGS) entry which is preliminary data.</text>
</comment>
<proteinExistence type="predicted"/>
<evidence type="ECO:0000313" key="1">
    <source>
        <dbReference type="EMBL" id="KAF5394026.1"/>
    </source>
</evidence>
<evidence type="ECO:0000313" key="2">
    <source>
        <dbReference type="Proteomes" id="UP000748531"/>
    </source>
</evidence>
<gene>
    <name evidence="1" type="ORF">PHET_12372</name>
</gene>
<reference evidence="1" key="1">
    <citation type="submission" date="2019-05" db="EMBL/GenBank/DDBJ databases">
        <title>Annotation for the trematode Paragonimus heterotremus.</title>
        <authorList>
            <person name="Choi Y.-J."/>
        </authorList>
    </citation>
    <scope>NUCLEOTIDE SEQUENCE</scope>
    <source>
        <strain evidence="1">LC</strain>
    </source>
</reference>
<sequence>MFRVHPGILPRCPVKDYVADFPCPGYYKHNTSKILQADRTPCGRAESFCSLGAFGDMRCCLQSNDEFSKKEDGGIEPCTGRIEMLPKILLKLSTKGVSCILQLGGIVDAGVLNTNADINILLSGLQLSIEKSPVKVNSYIN</sequence>
<name>A0A8J4WC92_9TREM</name>